<dbReference type="GO" id="GO:0046872">
    <property type="term" value="F:metal ion binding"/>
    <property type="evidence" value="ECO:0007669"/>
    <property type="project" value="UniProtKB-KW"/>
</dbReference>
<gene>
    <name evidence="7" type="ORF">QQS21_005475</name>
</gene>
<evidence type="ECO:0000313" key="7">
    <source>
        <dbReference type="EMBL" id="KAK2599069.1"/>
    </source>
</evidence>
<evidence type="ECO:0000256" key="3">
    <source>
        <dbReference type="ARBA" id="ARBA00023015"/>
    </source>
</evidence>
<evidence type="ECO:0000256" key="5">
    <source>
        <dbReference type="ARBA" id="ARBA00023163"/>
    </source>
</evidence>
<keyword evidence="3" id="KW-0805">Transcription regulation</keyword>
<proteinExistence type="predicted"/>
<keyword evidence="1" id="KW-0479">Metal-binding</keyword>
<keyword evidence="5" id="KW-0804">Transcription</keyword>
<comment type="caution">
    <text evidence="7">The sequence shown here is derived from an EMBL/GenBank/DDBJ whole genome shotgun (WGS) entry which is preliminary data.</text>
</comment>
<organism evidence="7 8">
    <name type="scientific">Conoideocrella luteorostrata</name>
    <dbReference type="NCBI Taxonomy" id="1105319"/>
    <lineage>
        <taxon>Eukaryota</taxon>
        <taxon>Fungi</taxon>
        <taxon>Dikarya</taxon>
        <taxon>Ascomycota</taxon>
        <taxon>Pezizomycotina</taxon>
        <taxon>Sordariomycetes</taxon>
        <taxon>Hypocreomycetidae</taxon>
        <taxon>Hypocreales</taxon>
        <taxon>Clavicipitaceae</taxon>
        <taxon>Conoideocrella</taxon>
    </lineage>
</organism>
<evidence type="ECO:0008006" key="9">
    <source>
        <dbReference type="Google" id="ProtNLM"/>
    </source>
</evidence>
<dbReference type="AlphaFoldDB" id="A0AAJ0CSF5"/>
<evidence type="ECO:0000313" key="8">
    <source>
        <dbReference type="Proteomes" id="UP001251528"/>
    </source>
</evidence>
<evidence type="ECO:0000256" key="2">
    <source>
        <dbReference type="ARBA" id="ARBA00022833"/>
    </source>
</evidence>
<keyword evidence="8" id="KW-1185">Reference proteome</keyword>
<dbReference type="GO" id="GO:0003677">
    <property type="term" value="F:DNA binding"/>
    <property type="evidence" value="ECO:0007669"/>
    <property type="project" value="UniProtKB-KW"/>
</dbReference>
<evidence type="ECO:0000256" key="1">
    <source>
        <dbReference type="ARBA" id="ARBA00022723"/>
    </source>
</evidence>
<keyword evidence="6" id="KW-0539">Nucleus</keyword>
<protein>
    <recommendedName>
        <fullName evidence="9">C6 zinc finger domain protein</fullName>
    </recommendedName>
</protein>
<name>A0AAJ0CSF5_9HYPO</name>
<keyword evidence="2" id="KW-0862">Zinc</keyword>
<dbReference type="InterPro" id="IPR052360">
    <property type="entry name" value="Transcr_Regulatory_Proteins"/>
</dbReference>
<accession>A0AAJ0CSF5</accession>
<dbReference type="PANTHER" id="PTHR36206:SF4">
    <property type="entry name" value="HYPOTHETICAL CONSERVED PROTEIN (EUROFUNG)-RELATED"/>
    <property type="match status" value="1"/>
</dbReference>
<evidence type="ECO:0000256" key="6">
    <source>
        <dbReference type="ARBA" id="ARBA00023242"/>
    </source>
</evidence>
<evidence type="ECO:0000256" key="4">
    <source>
        <dbReference type="ARBA" id="ARBA00023125"/>
    </source>
</evidence>
<dbReference type="Proteomes" id="UP001251528">
    <property type="component" value="Unassembled WGS sequence"/>
</dbReference>
<dbReference type="EMBL" id="JASWJB010000091">
    <property type="protein sequence ID" value="KAK2599069.1"/>
    <property type="molecule type" value="Genomic_DNA"/>
</dbReference>
<reference evidence="7" key="1">
    <citation type="submission" date="2023-06" db="EMBL/GenBank/DDBJ databases">
        <title>Conoideocrella luteorostrata (Hypocreales: Clavicipitaceae), a potential biocontrol fungus for elongate hemlock scale in United States Christmas tree production areas.</title>
        <authorList>
            <person name="Barrett H."/>
            <person name="Lovett B."/>
            <person name="Macias A.M."/>
            <person name="Stajich J.E."/>
            <person name="Kasson M.T."/>
        </authorList>
    </citation>
    <scope>NUCLEOTIDE SEQUENCE</scope>
    <source>
        <strain evidence="7">ARSEF 14590</strain>
    </source>
</reference>
<keyword evidence="4" id="KW-0238">DNA-binding</keyword>
<dbReference type="PANTHER" id="PTHR36206">
    <property type="entry name" value="ASPERCRYPTIN BIOSYNTHESIS CLUSTER-SPECIFIC TRANSCRIPTION REGULATOR ATNN-RELATED"/>
    <property type="match status" value="1"/>
</dbReference>
<sequence length="440" mass="49924">MFDVFDEHFWSTVIPQASQVYPSVWHAAVAIATLKSLILMKENGKDPIARDQETGLYGYALKQYNRSIQYLINVLSSTATFADHEMILFTCILLIRYSALCGNQAEAVTHIRNGLCLSKVWQPWEDSRGTSKPERFFNCVATVASIDVQFRRLEVTALLTPFKLVSSTTHQYESAILSEVPFSSSVDAYLELLYIDTKWKGIVRSYASPFGDIKMQFIADKCQTLRLPFRTWQRKFHDLQASMKPVDHTNEAGRIEAVRRSTMRVLELTLEAMTCVDTVSGEIAWDEFSKNFEGITSLCRHLFEELEASKHWNTGNGKTYLPDSSQFRSLIGLPLVAVGCFSRVPSIRRNAVEILQTYPFQDGIFDSVFYVEVIVEKMRLEEQGVLLAPLEAGCECIFGKFICNAHRVCQFIMSPLRVTLRTGYDVTQDKTGTEFILPAS</sequence>